<keyword evidence="3" id="KW-0677">Repeat</keyword>
<gene>
    <name evidence="9" type="ORF">EOD39_11641</name>
</gene>
<dbReference type="Pfam" id="PF00431">
    <property type="entry name" value="CUB"/>
    <property type="match status" value="1"/>
</dbReference>
<dbReference type="InterPro" id="IPR018097">
    <property type="entry name" value="EGF_Ca-bd_CS"/>
</dbReference>
<protein>
    <submittedName>
        <fullName evidence="9">Uncharacterized protein</fullName>
    </submittedName>
</protein>
<dbReference type="PROSITE" id="PS01187">
    <property type="entry name" value="EGF_CA"/>
    <property type="match status" value="1"/>
</dbReference>
<keyword evidence="4" id="KW-1015">Disulfide bond</keyword>
<evidence type="ECO:0000256" key="1">
    <source>
        <dbReference type="ARBA" id="ARBA00022536"/>
    </source>
</evidence>
<dbReference type="InterPro" id="IPR049883">
    <property type="entry name" value="NOTCH1_EGF-like"/>
</dbReference>
<dbReference type="GO" id="GO:0005509">
    <property type="term" value="F:calcium ion binding"/>
    <property type="evidence" value="ECO:0007669"/>
    <property type="project" value="InterPro"/>
</dbReference>
<keyword evidence="2" id="KW-0732">Signal</keyword>
<evidence type="ECO:0000256" key="2">
    <source>
        <dbReference type="ARBA" id="ARBA00022729"/>
    </source>
</evidence>
<dbReference type="InterPro" id="IPR000152">
    <property type="entry name" value="EGF-type_Asp/Asn_hydroxyl_site"/>
</dbReference>
<evidence type="ECO:0000256" key="3">
    <source>
        <dbReference type="ARBA" id="ARBA00022737"/>
    </source>
</evidence>
<dbReference type="Gene3D" id="2.10.25.10">
    <property type="entry name" value="Laminin"/>
    <property type="match status" value="1"/>
</dbReference>
<evidence type="ECO:0000256" key="6">
    <source>
        <dbReference type="SAM" id="Coils"/>
    </source>
</evidence>
<keyword evidence="10" id="KW-1185">Reference proteome</keyword>
<dbReference type="Pfam" id="PF07645">
    <property type="entry name" value="EGF_CA"/>
    <property type="match status" value="1"/>
</dbReference>
<dbReference type="InterPro" id="IPR035914">
    <property type="entry name" value="Sperma_CUB_dom_sf"/>
</dbReference>
<dbReference type="SUPFAM" id="SSF49854">
    <property type="entry name" value="Spermadhesin, CUB domain"/>
    <property type="match status" value="1"/>
</dbReference>
<feature type="coiled-coil region" evidence="6">
    <location>
        <begin position="149"/>
        <end position="176"/>
    </location>
</feature>
<dbReference type="EMBL" id="SCEB01000400">
    <property type="protein sequence ID" value="RXM99374.1"/>
    <property type="molecule type" value="Genomic_DNA"/>
</dbReference>
<feature type="domain" description="EGF-like" evidence="8">
    <location>
        <begin position="610"/>
        <end position="648"/>
    </location>
</feature>
<dbReference type="PROSITE" id="PS00010">
    <property type="entry name" value="ASX_HYDROXYL"/>
    <property type="match status" value="1"/>
</dbReference>
<dbReference type="Gene3D" id="2.60.120.290">
    <property type="entry name" value="Spermadhesin, CUB domain"/>
    <property type="match status" value="1"/>
</dbReference>
<evidence type="ECO:0000313" key="9">
    <source>
        <dbReference type="EMBL" id="RXM99374.1"/>
    </source>
</evidence>
<evidence type="ECO:0000256" key="4">
    <source>
        <dbReference type="ARBA" id="ARBA00023157"/>
    </source>
</evidence>
<dbReference type="PROSITE" id="PS50026">
    <property type="entry name" value="EGF_3"/>
    <property type="match status" value="1"/>
</dbReference>
<evidence type="ECO:0000313" key="10">
    <source>
        <dbReference type="Proteomes" id="UP000289886"/>
    </source>
</evidence>
<dbReference type="SMART" id="SM00042">
    <property type="entry name" value="CUB"/>
    <property type="match status" value="1"/>
</dbReference>
<dbReference type="InterPro" id="IPR001881">
    <property type="entry name" value="EGF-like_Ca-bd_dom"/>
</dbReference>
<dbReference type="SUPFAM" id="SSF57196">
    <property type="entry name" value="EGF/Laminin"/>
    <property type="match status" value="1"/>
</dbReference>
<feature type="domain" description="CUB" evidence="7">
    <location>
        <begin position="14"/>
        <end position="126"/>
    </location>
</feature>
<proteinExistence type="predicted"/>
<evidence type="ECO:0000259" key="8">
    <source>
        <dbReference type="PROSITE" id="PS50026"/>
    </source>
</evidence>
<dbReference type="InterPro" id="IPR000742">
    <property type="entry name" value="EGF"/>
</dbReference>
<dbReference type="InterPro" id="IPR000859">
    <property type="entry name" value="CUB_dom"/>
</dbReference>
<dbReference type="PROSITE" id="PS01180">
    <property type="entry name" value="CUB"/>
    <property type="match status" value="1"/>
</dbReference>
<sequence length="702" mass="80572">MEPTLHGFFPLRSCHVTMFEDYGDLFSPVFLGSNPPPIWCNWTIVADQGKQIILHLYQFASKENCEMNEDQIIFEEFPARMEQHTLNGCWNEQFYTSQSNILYVFWLSMGSPSIGNGGFYGNYDIFEDNLPIDKTALPILHQIRGTPPVDREDNIIKNLKDKKSSLGNEMEETTEHFVQNLTPSMTSMYIESPSFLLHEERSHIPTTVEQSPLPLGQLGENSASAALYLLSTTSFPTQSTWSEAFSTEDHEDISKTGHTKLYKHLTTQSETEYLESYKHDQHPQITTPNAIESQAEYPESNRDQHSQRITTPMESETKYVQKYKHDQHLQKRTTPNEIEKYLNYKHDQHAKEREKEHQENKHDQHLQRITTPNTMGNEEEYFGSYKHDQHVIERETEFLGNYRRQQITTPNAVERETEYVGNGRDQHSQRISPNAMAKEEEYLENFKHDQRLQRIPTSNAMESEEEHLEKDWHVMAGKAVSKRFYIVNPTESETLFRTVHLQSKLPEIQSEALDFGDLEAMAALDLRGDLELEPTRVQSFSLESMFLGMHDTPTEERLKSGLLFILWLHFGFGGRSMHLLIQSYLQRLVNRPVAELGTKNALVSSVSTEDVNECSTEMLLCDAHADCFNDFGTYTCRCQDGFEDRSRAGLGGTICVNVAVSDRLDALDNRITPLELAAITSSSVTSSSAHHSRCFSHDHTCS</sequence>
<dbReference type="SMART" id="SM00179">
    <property type="entry name" value="EGF_CA"/>
    <property type="match status" value="1"/>
</dbReference>
<evidence type="ECO:0000256" key="5">
    <source>
        <dbReference type="PROSITE-ProRule" id="PRU00076"/>
    </source>
</evidence>
<dbReference type="FunFam" id="2.10.25.10:FF:000038">
    <property type="entry name" value="Fibrillin 2"/>
    <property type="match status" value="1"/>
</dbReference>
<dbReference type="CDD" id="cd00054">
    <property type="entry name" value="EGF_CA"/>
    <property type="match status" value="1"/>
</dbReference>
<dbReference type="AlphaFoldDB" id="A0A662YRW2"/>
<dbReference type="SMART" id="SM00181">
    <property type="entry name" value="EGF"/>
    <property type="match status" value="1"/>
</dbReference>
<evidence type="ECO:0000259" key="7">
    <source>
        <dbReference type="PROSITE" id="PS01180"/>
    </source>
</evidence>
<name>A0A662YRW2_ACIRT</name>
<reference evidence="9 10" key="1">
    <citation type="submission" date="2019-01" db="EMBL/GenBank/DDBJ databases">
        <title>Draft Genome and Complete Hox-Cluster Characterization of the Sterlet Sturgeon (Acipenser ruthenus).</title>
        <authorList>
            <person name="Wei Q."/>
        </authorList>
    </citation>
    <scope>NUCLEOTIDE SEQUENCE [LARGE SCALE GENOMIC DNA]</scope>
    <source>
        <strain evidence="9">WHYD16114868_AA</strain>
        <tissue evidence="9">Blood</tissue>
    </source>
</reference>
<dbReference type="Proteomes" id="UP000289886">
    <property type="component" value="Unassembled WGS sequence"/>
</dbReference>
<accession>A0A662YRW2</accession>
<keyword evidence="1 5" id="KW-0245">EGF-like domain</keyword>
<comment type="caution">
    <text evidence="9">The sequence shown here is derived from an EMBL/GenBank/DDBJ whole genome shotgun (WGS) entry which is preliminary data.</text>
</comment>
<organism evidence="9 10">
    <name type="scientific">Acipenser ruthenus</name>
    <name type="common">Sterlet sturgeon</name>
    <dbReference type="NCBI Taxonomy" id="7906"/>
    <lineage>
        <taxon>Eukaryota</taxon>
        <taxon>Metazoa</taxon>
        <taxon>Chordata</taxon>
        <taxon>Craniata</taxon>
        <taxon>Vertebrata</taxon>
        <taxon>Euteleostomi</taxon>
        <taxon>Actinopterygii</taxon>
        <taxon>Chondrostei</taxon>
        <taxon>Acipenseriformes</taxon>
        <taxon>Acipenseridae</taxon>
        <taxon>Acipenser</taxon>
    </lineage>
</organism>
<keyword evidence="6" id="KW-0175">Coiled coil</keyword>
<comment type="caution">
    <text evidence="5">Lacks conserved residue(s) required for the propagation of feature annotation.</text>
</comment>